<reference evidence="3 4" key="1">
    <citation type="submission" date="2021-03" db="EMBL/GenBank/DDBJ databases">
        <title>Antimicrobial resistance genes in bacteria isolated from Japanese honey, and their potential for conferring macrolide and lincosamide resistance in the American foulbrood pathogen Paenibacillus larvae.</title>
        <authorList>
            <person name="Okamoto M."/>
            <person name="Kumagai M."/>
            <person name="Kanamori H."/>
            <person name="Takamatsu D."/>
        </authorList>
    </citation>
    <scope>NUCLEOTIDE SEQUENCE [LARGE SCALE GENOMIC DNA]</scope>
    <source>
        <strain evidence="3 4">J34TS1</strain>
    </source>
</reference>
<keyword evidence="4" id="KW-1185">Reference proteome</keyword>
<feature type="transmembrane region" description="Helical" evidence="1">
    <location>
        <begin position="28"/>
        <end position="52"/>
    </location>
</feature>
<gene>
    <name evidence="3" type="ORF">J34TS1_44100</name>
</gene>
<dbReference type="AlphaFoldDB" id="A0A920CST6"/>
<dbReference type="EMBL" id="BORT01000023">
    <property type="protein sequence ID" value="GIO49645.1"/>
    <property type="molecule type" value="Genomic_DNA"/>
</dbReference>
<dbReference type="Gene3D" id="3.30.457.10">
    <property type="entry name" value="Copper amine oxidase-like, N-terminal domain"/>
    <property type="match status" value="1"/>
</dbReference>
<keyword evidence="1" id="KW-1133">Transmembrane helix</keyword>
<feature type="domain" description="Copper amine oxidase-like N-terminal" evidence="2">
    <location>
        <begin position="200"/>
        <end position="306"/>
    </location>
</feature>
<proteinExistence type="predicted"/>
<dbReference type="Proteomes" id="UP000682811">
    <property type="component" value="Unassembled WGS sequence"/>
</dbReference>
<keyword evidence="1" id="KW-0472">Membrane</keyword>
<dbReference type="InterPro" id="IPR012854">
    <property type="entry name" value="Cu_amine_oxidase-like_N"/>
</dbReference>
<organism evidence="3 4">
    <name type="scientific">Paenibacillus azoreducens</name>
    <dbReference type="NCBI Taxonomy" id="116718"/>
    <lineage>
        <taxon>Bacteria</taxon>
        <taxon>Bacillati</taxon>
        <taxon>Bacillota</taxon>
        <taxon>Bacilli</taxon>
        <taxon>Bacillales</taxon>
        <taxon>Paenibacillaceae</taxon>
        <taxon>Paenibacillus</taxon>
    </lineage>
</organism>
<protein>
    <recommendedName>
        <fullName evidence="2">Copper amine oxidase-like N-terminal domain-containing protein</fullName>
    </recommendedName>
</protein>
<dbReference type="RefSeq" id="WP_237100268.1">
    <property type="nucleotide sequence ID" value="NZ_AP025343.1"/>
</dbReference>
<dbReference type="InterPro" id="IPR036582">
    <property type="entry name" value="Mao_N_sf"/>
</dbReference>
<evidence type="ECO:0000259" key="2">
    <source>
        <dbReference type="Pfam" id="PF07833"/>
    </source>
</evidence>
<evidence type="ECO:0000313" key="3">
    <source>
        <dbReference type="EMBL" id="GIO49645.1"/>
    </source>
</evidence>
<dbReference type="Pfam" id="PF07833">
    <property type="entry name" value="Cu_amine_oxidN1"/>
    <property type="match status" value="1"/>
</dbReference>
<name>A0A920CST6_9BACL</name>
<dbReference type="SUPFAM" id="SSF55383">
    <property type="entry name" value="Copper amine oxidase, domain N"/>
    <property type="match status" value="2"/>
</dbReference>
<accession>A0A920CST6</accession>
<sequence>MPPYVNEDTKIYSSTVYTKGSSKRTFSFVIKGMIISAAFLAGIASGGISALAAPTPSIPPTIAAQQVQVNFEDEATLIANLNMAVKAIKEEGWTIERLTKIMDQLTLIEDRLFEGNIFKGKGKLRSPLKTALAETEKVFTAHGADGLSTLRENDAPERLYRMQEMLGMKSNRNNVNLAPVGQKNEVKIASTVKDEVTVYIDGVKQNFPQSAIVKNGNTLVPLRGVFEALKAEVKWDQPTQTATATKGNTTIKLTIGQSTAYVNGKAVQLSAKGEVINGATMVPLRFVSEALGGEVKWDSKTMTAYIESAKASDSGKQQAVDGISVKHGKHTYASRNQSEYDQVMKIVENAIKGYDESGFGGVYQKYYYEYLDGARWSGDKSDRSDRNRGLYAAENSIGDLIKAGVSKEEIVKVDTIASIAYDLLRGVPDPKDGSPRSAYDALARSPRMTDCDSDSQVFSAVFDAMGYNTMIGSSPNHAQVYVEIDGNWYSIISGSFSNAGTSTDISKFLKENPDRGIHTQPTFGAVISR</sequence>
<keyword evidence="1" id="KW-0812">Transmembrane</keyword>
<evidence type="ECO:0000256" key="1">
    <source>
        <dbReference type="SAM" id="Phobius"/>
    </source>
</evidence>
<evidence type="ECO:0000313" key="4">
    <source>
        <dbReference type="Proteomes" id="UP000682811"/>
    </source>
</evidence>
<comment type="caution">
    <text evidence="3">The sequence shown here is derived from an EMBL/GenBank/DDBJ whole genome shotgun (WGS) entry which is preliminary data.</text>
</comment>